<evidence type="ECO:0000313" key="8">
    <source>
        <dbReference type="EMBL" id="SCB04890.1"/>
    </source>
</evidence>
<feature type="signal peptide" evidence="7">
    <location>
        <begin position="1"/>
        <end position="23"/>
    </location>
</feature>
<keyword evidence="4 6" id="KW-0472">Membrane</keyword>
<name>A0A1C3TP73_XANCT</name>
<dbReference type="PATRIC" id="fig|1261556.5.peg.2239"/>
<evidence type="ECO:0000256" key="4">
    <source>
        <dbReference type="ARBA" id="ARBA00023136"/>
    </source>
</evidence>
<evidence type="ECO:0000256" key="5">
    <source>
        <dbReference type="SAM" id="MobiDB-lite"/>
    </source>
</evidence>
<proteinExistence type="predicted"/>
<feature type="region of interest" description="Disordered" evidence="5">
    <location>
        <begin position="477"/>
        <end position="550"/>
    </location>
</feature>
<feature type="chain" id="PRO_5008682251" evidence="7">
    <location>
        <begin position="24"/>
        <end position="550"/>
    </location>
</feature>
<feature type="compositionally biased region" description="Low complexity" evidence="5">
    <location>
        <begin position="394"/>
        <end position="413"/>
    </location>
</feature>
<reference evidence="9" key="1">
    <citation type="submission" date="2016-07" db="EMBL/GenBank/DDBJ databases">
        <authorList>
            <person name="Jaenicke Sebastian"/>
        </authorList>
    </citation>
    <scope>NUCLEOTIDE SEQUENCE [LARGE SCALE GENOMIC DNA]</scope>
</reference>
<dbReference type="NCBIfam" id="TIGR02783">
    <property type="entry name" value="TrbL_P"/>
    <property type="match status" value="1"/>
</dbReference>
<feature type="transmembrane region" description="Helical" evidence="6">
    <location>
        <begin position="220"/>
        <end position="241"/>
    </location>
</feature>
<dbReference type="Proteomes" id="UP000093071">
    <property type="component" value="Chromosome I"/>
</dbReference>
<evidence type="ECO:0000256" key="7">
    <source>
        <dbReference type="SAM" id="SignalP"/>
    </source>
</evidence>
<evidence type="ECO:0000256" key="3">
    <source>
        <dbReference type="ARBA" id="ARBA00022989"/>
    </source>
</evidence>
<sequence>MRHSTVFVFVGAVLLLSANSAMAAGVDLAQSNTSMNSLLRLIQNASNQWAPRLHDYALWLLGCLSVIQLVWTFAPMVMRGAELGEILHELVKFILVVGFFYAMLDHATEWGGAIVNSFRQAGAHAAGLSSAELMPGDMFSIAVDFSRQVLTAGVSMFSPITSVVVAVSALIVLMCFTFIAALVFVTLVEAYVIINAAILFMGFGGSQWTREYALAPIRYAVAVGAKLFVLTLIVGLIMQVSAEWSAAYTNDEASLMTLVGLSLVCAYLTKTIPELIGGMISGTSMGGGSAIGGMAAAGAAGAAGAAAAIATVATAGVAAPAAGALGVSGAGAGAAGGGGLASALNASMAGGSGTGVAGGATGLGSAGIGAATGGGSSAAAKAAGSRVGGGAASAGANPLSAAASPASKESGSGLTQDAKQAEKAANGNDDDMGQQAAAQQQQMAPKEGAGSTGKAVAQGAEVATRALGVLGAISVPGMESSQGLSLGSAGSPPPVPGDDSPKPNGGAEPPVPAESNIIRPASDTTSTGGVGTLNVPGMASGANSQSEAQS</sequence>
<feature type="transmembrane region" description="Helical" evidence="6">
    <location>
        <begin position="56"/>
        <end position="74"/>
    </location>
</feature>
<dbReference type="GO" id="GO:0016020">
    <property type="term" value="C:membrane"/>
    <property type="evidence" value="ECO:0007669"/>
    <property type="project" value="UniProtKB-SubCell"/>
</dbReference>
<evidence type="ECO:0000256" key="1">
    <source>
        <dbReference type="ARBA" id="ARBA00004141"/>
    </source>
</evidence>
<dbReference type="InterPro" id="IPR014150">
    <property type="entry name" value="Conjugal_tfr_TrbL"/>
</dbReference>
<dbReference type="AlphaFoldDB" id="A0A1C3TP73"/>
<feature type="transmembrane region" description="Helical" evidence="6">
    <location>
        <begin position="253"/>
        <end position="269"/>
    </location>
</feature>
<evidence type="ECO:0000313" key="9">
    <source>
        <dbReference type="Proteomes" id="UP000093071"/>
    </source>
</evidence>
<comment type="subcellular location">
    <subcellularLocation>
        <location evidence="1">Membrane</location>
        <topology evidence="1">Multi-pass membrane protein</topology>
    </subcellularLocation>
</comment>
<gene>
    <name evidence="8" type="primary">trbL</name>
    <name evidence="8" type="ORF">BN444_00393</name>
</gene>
<feature type="compositionally biased region" description="Polar residues" evidence="5">
    <location>
        <begin position="541"/>
        <end position="550"/>
    </location>
</feature>
<dbReference type="GO" id="GO:0030255">
    <property type="term" value="P:protein secretion by the type IV secretion system"/>
    <property type="evidence" value="ECO:0007669"/>
    <property type="project" value="InterPro"/>
</dbReference>
<keyword evidence="7" id="KW-0732">Signal</keyword>
<feature type="transmembrane region" description="Helical" evidence="6">
    <location>
        <begin position="157"/>
        <end position="184"/>
    </location>
</feature>
<dbReference type="EMBL" id="LT604072">
    <property type="protein sequence ID" value="SCB04890.1"/>
    <property type="molecule type" value="Genomic_DNA"/>
</dbReference>
<dbReference type="InterPro" id="IPR007688">
    <property type="entry name" value="Conjugal_tfr_TrbL/VirB6"/>
</dbReference>
<evidence type="ECO:0000256" key="6">
    <source>
        <dbReference type="SAM" id="Phobius"/>
    </source>
</evidence>
<dbReference type="Pfam" id="PF04610">
    <property type="entry name" value="TrbL"/>
    <property type="match status" value="1"/>
</dbReference>
<organism evidence="8 9">
    <name type="scientific">Xanthomonas translucens pv. translucens DSM 18974</name>
    <dbReference type="NCBI Taxonomy" id="1261556"/>
    <lineage>
        <taxon>Bacteria</taxon>
        <taxon>Pseudomonadati</taxon>
        <taxon>Pseudomonadota</taxon>
        <taxon>Gammaproteobacteria</taxon>
        <taxon>Lysobacterales</taxon>
        <taxon>Lysobacteraceae</taxon>
        <taxon>Xanthomonas</taxon>
        <taxon>Xanthomonas translucens group</taxon>
    </lineage>
</organism>
<keyword evidence="2 6" id="KW-0812">Transmembrane</keyword>
<protein>
    <submittedName>
        <fullName evidence="8">Conjugative transfer protein</fullName>
    </submittedName>
</protein>
<feature type="region of interest" description="Disordered" evidence="5">
    <location>
        <begin position="394"/>
        <end position="457"/>
    </location>
</feature>
<accession>A0A1C3TP73</accession>
<feature type="transmembrane region" description="Helical" evidence="6">
    <location>
        <begin position="86"/>
        <end position="104"/>
    </location>
</feature>
<keyword evidence="3 6" id="KW-1133">Transmembrane helix</keyword>
<evidence type="ECO:0000256" key="2">
    <source>
        <dbReference type="ARBA" id="ARBA00022692"/>
    </source>
</evidence>
<feature type="compositionally biased region" description="Low complexity" evidence="5">
    <location>
        <begin position="480"/>
        <end position="490"/>
    </location>
</feature>